<evidence type="ECO:0000259" key="5">
    <source>
        <dbReference type="Pfam" id="PF17802"/>
    </source>
</evidence>
<evidence type="ECO:0000256" key="2">
    <source>
        <dbReference type="ARBA" id="ARBA00022525"/>
    </source>
</evidence>
<organism evidence="6 7">
    <name type="scientific">Phytohabitans rumicis</name>
    <dbReference type="NCBI Taxonomy" id="1076125"/>
    <lineage>
        <taxon>Bacteria</taxon>
        <taxon>Bacillati</taxon>
        <taxon>Actinomycetota</taxon>
        <taxon>Actinomycetes</taxon>
        <taxon>Micromonosporales</taxon>
        <taxon>Micromonosporaceae</taxon>
    </lineage>
</organism>
<evidence type="ECO:0000313" key="7">
    <source>
        <dbReference type="Proteomes" id="UP000482960"/>
    </source>
</evidence>
<feature type="domain" description="SpaA-like prealbumin fold" evidence="5">
    <location>
        <begin position="372"/>
        <end position="430"/>
    </location>
</feature>
<protein>
    <recommendedName>
        <fullName evidence="5">SpaA-like prealbumin fold domain-containing protein</fullName>
    </recommendedName>
</protein>
<keyword evidence="3" id="KW-0732">Signal</keyword>
<dbReference type="GO" id="GO:0005975">
    <property type="term" value="P:carbohydrate metabolic process"/>
    <property type="evidence" value="ECO:0007669"/>
    <property type="project" value="UniProtKB-ARBA"/>
</dbReference>
<feature type="compositionally biased region" description="Polar residues" evidence="4">
    <location>
        <begin position="52"/>
        <end position="63"/>
    </location>
</feature>
<reference evidence="6 7" key="2">
    <citation type="submission" date="2020-03" db="EMBL/GenBank/DDBJ databases">
        <authorList>
            <person name="Ichikawa N."/>
            <person name="Kimura A."/>
            <person name="Kitahashi Y."/>
            <person name="Uohara A."/>
        </authorList>
    </citation>
    <scope>NUCLEOTIDE SEQUENCE [LARGE SCALE GENOMIC DNA]</scope>
    <source>
        <strain evidence="6 7">NBRC 108638</strain>
    </source>
</reference>
<evidence type="ECO:0000256" key="3">
    <source>
        <dbReference type="ARBA" id="ARBA00022729"/>
    </source>
</evidence>
<comment type="similarity">
    <text evidence="1">Belongs to the serine-aspartate repeat-containing protein (SDr) family.</text>
</comment>
<dbReference type="InterPro" id="IPR041033">
    <property type="entry name" value="SpaA_PFL_dom_1"/>
</dbReference>
<feature type="domain" description="SpaA-like prealbumin fold" evidence="5">
    <location>
        <begin position="256"/>
        <end position="352"/>
    </location>
</feature>
<sequence>MVLAPTMAAASHPEVSLPGSNFEIDTDANLKVDDPAPSIDWASVAETRKQDTASGPTDESFGQGSKEDTAVPSVVDGSIPPNKSDLKFFGVYQEGTTATGFLNLFWSRVQDPQGTTNMDFEFNQSSTLSSNGVTPVRTAGDLLIIYDLSQGGTNPQLFIRRWTGSAWGPATDLTASNLATGSINTSNIPAADSDGLGGQSARTFGEAQVKLSALFPNPNVCAGFGAAYLKSRSSDSFTAALKDFVPPVPVNISNCGSVKILKVDDAGTKLAGATFQLYADNAPVGGSRGAEDTLVAGKSCTTTLPTGSCTITAVLQGEYWVVETVVPPGHEGAADQHVTVTADSTVELTFVDPRQRGAILVTKLRKHVADGAGDHPHAGVDFTVNGVTKATDANGQACFDNLLFGSYTVHETTPANYQGEADKNVTVNNSASCADTPYAGETVTFTNTPLSKITVSFESQVPGGTAATIACTGLTATPPDGTPSAFDDTSETFQDLIPGTYTCTVVIDP</sequence>
<dbReference type="Gene3D" id="2.60.40.10">
    <property type="entry name" value="Immunoglobulins"/>
    <property type="match status" value="2"/>
</dbReference>
<keyword evidence="2" id="KW-0964">Secreted</keyword>
<proteinExistence type="inferred from homology"/>
<evidence type="ECO:0000256" key="1">
    <source>
        <dbReference type="ARBA" id="ARBA00007257"/>
    </source>
</evidence>
<dbReference type="EMBL" id="BLPG01000001">
    <property type="protein sequence ID" value="GFJ90648.1"/>
    <property type="molecule type" value="Genomic_DNA"/>
</dbReference>
<accession>A0A6V8L6K5</accession>
<evidence type="ECO:0000313" key="6">
    <source>
        <dbReference type="EMBL" id="GFJ90648.1"/>
    </source>
</evidence>
<reference evidence="6 7" key="1">
    <citation type="submission" date="2020-03" db="EMBL/GenBank/DDBJ databases">
        <title>Whole genome shotgun sequence of Phytohabitans rumicis NBRC 108638.</title>
        <authorList>
            <person name="Komaki H."/>
            <person name="Tamura T."/>
        </authorList>
    </citation>
    <scope>NUCLEOTIDE SEQUENCE [LARGE SCALE GENOMIC DNA]</scope>
    <source>
        <strain evidence="6 7">NBRC 108638</strain>
    </source>
</reference>
<dbReference type="PANTHER" id="PTHR36108">
    <property type="entry name" value="COLOSSIN-B-RELATED"/>
    <property type="match status" value="1"/>
</dbReference>
<dbReference type="Proteomes" id="UP000482960">
    <property type="component" value="Unassembled WGS sequence"/>
</dbReference>
<dbReference type="Pfam" id="PF17802">
    <property type="entry name" value="SpaA"/>
    <property type="match status" value="2"/>
</dbReference>
<evidence type="ECO:0000256" key="4">
    <source>
        <dbReference type="SAM" id="MobiDB-lite"/>
    </source>
</evidence>
<dbReference type="SUPFAM" id="SSF49478">
    <property type="entry name" value="Cna protein B-type domain"/>
    <property type="match status" value="1"/>
</dbReference>
<comment type="caution">
    <text evidence="6">The sequence shown here is derived from an EMBL/GenBank/DDBJ whole genome shotgun (WGS) entry which is preliminary data.</text>
</comment>
<feature type="region of interest" description="Disordered" evidence="4">
    <location>
        <begin position="1"/>
        <end position="77"/>
    </location>
</feature>
<dbReference type="PANTHER" id="PTHR36108:SF13">
    <property type="entry name" value="COLOSSIN-B-RELATED"/>
    <property type="match status" value="1"/>
</dbReference>
<name>A0A6V8L6K5_9ACTN</name>
<dbReference type="InterPro" id="IPR013783">
    <property type="entry name" value="Ig-like_fold"/>
</dbReference>
<dbReference type="AlphaFoldDB" id="A0A6V8L6K5"/>
<gene>
    <name evidence="6" type="ORF">Prum_042900</name>
</gene>
<keyword evidence="7" id="KW-1185">Reference proteome</keyword>